<proteinExistence type="predicted"/>
<dbReference type="RefSeq" id="WP_310021137.1">
    <property type="nucleotide sequence ID" value="NZ_JAVDUM010000010.1"/>
</dbReference>
<name>A0ABU1SG90_9MICO</name>
<evidence type="ECO:0000313" key="1">
    <source>
        <dbReference type="EMBL" id="MDR6867877.1"/>
    </source>
</evidence>
<dbReference type="Proteomes" id="UP001259347">
    <property type="component" value="Unassembled WGS sequence"/>
</dbReference>
<evidence type="ECO:0000313" key="2">
    <source>
        <dbReference type="Proteomes" id="UP001259347"/>
    </source>
</evidence>
<comment type="caution">
    <text evidence="1">The sequence shown here is derived from an EMBL/GenBank/DDBJ whole genome shotgun (WGS) entry which is preliminary data.</text>
</comment>
<dbReference type="EMBL" id="JAVDUM010000010">
    <property type="protein sequence ID" value="MDR6867877.1"/>
    <property type="molecule type" value="Genomic_DNA"/>
</dbReference>
<keyword evidence="2" id="KW-1185">Reference proteome</keyword>
<protein>
    <submittedName>
        <fullName evidence="1">Uncharacterized protein</fullName>
    </submittedName>
</protein>
<reference evidence="1 2" key="1">
    <citation type="submission" date="2023-07" db="EMBL/GenBank/DDBJ databases">
        <title>Sorghum-associated microbial communities from plants grown in Nebraska, USA.</title>
        <authorList>
            <person name="Schachtman D."/>
        </authorList>
    </citation>
    <scope>NUCLEOTIDE SEQUENCE [LARGE SCALE GENOMIC DNA]</scope>
    <source>
        <strain evidence="1 2">2980</strain>
    </source>
</reference>
<accession>A0ABU1SG90</accession>
<gene>
    <name evidence="1" type="ORF">J2Y69_002485</name>
</gene>
<sequence>MTVIAATGEVVEVRPVSEDWAHLRARAERMRDVPTETPAEIDAALRHLEQLGFQLADLLLRANEERYAAEVAHSKRKNAALAKHGRTERIVTVARALAEQDAETELTDWLAKKAICHHIEDIKDALARKHFGLMNTNKGIQGMAGLNHRRTP</sequence>
<organism evidence="1 2">
    <name type="scientific">Microbacterium resistens</name>
    <dbReference type="NCBI Taxonomy" id="156977"/>
    <lineage>
        <taxon>Bacteria</taxon>
        <taxon>Bacillati</taxon>
        <taxon>Actinomycetota</taxon>
        <taxon>Actinomycetes</taxon>
        <taxon>Micrococcales</taxon>
        <taxon>Microbacteriaceae</taxon>
        <taxon>Microbacterium</taxon>
    </lineage>
</organism>